<dbReference type="OrthoDB" id="799937at2"/>
<dbReference type="GO" id="GO:0043565">
    <property type="term" value="F:sequence-specific DNA binding"/>
    <property type="evidence" value="ECO:0007669"/>
    <property type="project" value="InterPro"/>
</dbReference>
<accession>A0A1M7BF32</accession>
<name>A0A1M7BF32_9FLAO</name>
<dbReference type="Proteomes" id="UP000184069">
    <property type="component" value="Unassembled WGS sequence"/>
</dbReference>
<sequence>MNFKEIHIGRLIKNRVAEYEIPMSRICNFMKCTEQEITDIYLEKNISTEVLLKWCKLLEYDFFRLYSQHLILYAPAGFKKTGSTNATLPRFRKNIYTKDIISFILKQVESGVMSKSQVINEYKIPKTTLYKWIMKYKEEK</sequence>
<evidence type="ECO:0000313" key="2">
    <source>
        <dbReference type="EMBL" id="SHL53551.1"/>
    </source>
</evidence>
<reference evidence="1 3" key="1">
    <citation type="submission" date="2016-07" db="EMBL/GenBank/DDBJ databases">
        <authorList>
            <person name="Jeong J.-J."/>
            <person name="Kim D.W."/>
            <person name="Sang M.K."/>
            <person name="Choi I.-G."/>
            <person name="Kim K.D."/>
        </authorList>
    </citation>
    <scope>NUCLEOTIDE SEQUENCE [LARGE SCALE GENOMIC DNA]</scope>
    <source>
        <strain evidence="1 3">C-26</strain>
    </source>
</reference>
<evidence type="ECO:0000313" key="3">
    <source>
        <dbReference type="Proteomes" id="UP000093508"/>
    </source>
</evidence>
<dbReference type="InterPro" id="IPR010921">
    <property type="entry name" value="Trp_repressor/repl_initiator"/>
</dbReference>
<organism evidence="2 4">
    <name type="scientific">Chryseobacterium contaminans</name>
    <dbReference type="NCBI Taxonomy" id="1423959"/>
    <lineage>
        <taxon>Bacteria</taxon>
        <taxon>Pseudomonadati</taxon>
        <taxon>Bacteroidota</taxon>
        <taxon>Flavobacteriia</taxon>
        <taxon>Flavobacteriales</taxon>
        <taxon>Weeksellaceae</taxon>
        <taxon>Chryseobacterium group</taxon>
        <taxon>Chryseobacterium</taxon>
    </lineage>
</organism>
<keyword evidence="3" id="KW-1185">Reference proteome</keyword>
<dbReference type="RefSeq" id="WP_066698748.1">
    <property type="nucleotide sequence ID" value="NZ_FRBM01000004.1"/>
</dbReference>
<evidence type="ECO:0000313" key="1">
    <source>
        <dbReference type="EMBL" id="OCA76665.1"/>
    </source>
</evidence>
<dbReference type="SUPFAM" id="SSF48295">
    <property type="entry name" value="TrpR-like"/>
    <property type="match status" value="1"/>
</dbReference>
<dbReference type="EMBL" id="MAYF01000323">
    <property type="protein sequence ID" value="OCA76665.1"/>
    <property type="molecule type" value="Genomic_DNA"/>
</dbReference>
<evidence type="ECO:0000313" key="4">
    <source>
        <dbReference type="Proteomes" id="UP000184069"/>
    </source>
</evidence>
<dbReference type="EMBL" id="FRBM01000004">
    <property type="protein sequence ID" value="SHL53551.1"/>
    <property type="molecule type" value="Genomic_DNA"/>
</dbReference>
<gene>
    <name evidence="1" type="ORF">BBH99_02560</name>
    <name evidence="2" type="ORF">SAMN05444407_104349</name>
</gene>
<dbReference type="STRING" id="1423959.SAMN05444407_104349"/>
<dbReference type="Proteomes" id="UP000093508">
    <property type="component" value="Unassembled WGS sequence"/>
</dbReference>
<reference evidence="2 4" key="2">
    <citation type="submission" date="2016-11" db="EMBL/GenBank/DDBJ databases">
        <authorList>
            <person name="Jaros S."/>
            <person name="Januszkiewicz K."/>
            <person name="Wedrychowicz H."/>
        </authorList>
    </citation>
    <scope>NUCLEOTIDE SEQUENCE [LARGE SCALE GENOMIC DNA]</scope>
    <source>
        <strain evidence="2 4">DSM 27621</strain>
    </source>
</reference>
<dbReference type="AlphaFoldDB" id="A0A1M7BF32"/>
<protein>
    <submittedName>
        <fullName evidence="1">Transposase</fullName>
    </submittedName>
</protein>
<proteinExistence type="predicted"/>